<reference evidence="1 2" key="1">
    <citation type="submission" date="2016-10" db="EMBL/GenBank/DDBJ databases">
        <authorList>
            <person name="Varghese N."/>
            <person name="Submissions S."/>
        </authorList>
    </citation>
    <scope>NUCLEOTIDE SEQUENCE [LARGE SCALE GENOMIC DNA]</scope>
    <source>
        <strain evidence="1 2">DSM 18839</strain>
    </source>
</reference>
<dbReference type="OrthoDB" id="8116656at2"/>
<name>A0A8G2BI27_9PROT</name>
<keyword evidence="2" id="KW-1185">Reference proteome</keyword>
<proteinExistence type="predicted"/>
<evidence type="ECO:0000313" key="1">
    <source>
        <dbReference type="EMBL" id="SDF83779.1"/>
    </source>
</evidence>
<protein>
    <submittedName>
        <fullName evidence="1">Uncharacterized protein</fullName>
    </submittedName>
</protein>
<dbReference type="EMBL" id="FNBW01000007">
    <property type="protein sequence ID" value="SDF83779.1"/>
    <property type="molecule type" value="Genomic_DNA"/>
</dbReference>
<sequence length="131" mass="13747">MPLFGTQEITTALTGEVVATKTGFTGKSWVAFELIFTYGSGGTDVDVDMETSLDEGSTWIKIARFNETTSTDRAYMTCLAAAAVSSAVSISAAPSDNTARSGILGDRLRMVVTSTGTYAGSTSVRVNYFSG</sequence>
<organism evidence="1 2">
    <name type="scientific">Thalassobaculum litoreum DSM 18839</name>
    <dbReference type="NCBI Taxonomy" id="1123362"/>
    <lineage>
        <taxon>Bacteria</taxon>
        <taxon>Pseudomonadati</taxon>
        <taxon>Pseudomonadota</taxon>
        <taxon>Alphaproteobacteria</taxon>
        <taxon>Rhodospirillales</taxon>
        <taxon>Thalassobaculaceae</taxon>
        <taxon>Thalassobaculum</taxon>
    </lineage>
</organism>
<dbReference type="AlphaFoldDB" id="A0A8G2BI27"/>
<evidence type="ECO:0000313" key="2">
    <source>
        <dbReference type="Proteomes" id="UP000198615"/>
    </source>
</evidence>
<comment type="caution">
    <text evidence="1">The sequence shown here is derived from an EMBL/GenBank/DDBJ whole genome shotgun (WGS) entry which is preliminary data.</text>
</comment>
<accession>A0A8G2BI27</accession>
<dbReference type="RefSeq" id="WP_093150701.1">
    <property type="nucleotide sequence ID" value="NZ_FNBW01000007.1"/>
</dbReference>
<dbReference type="Proteomes" id="UP000198615">
    <property type="component" value="Unassembled WGS sequence"/>
</dbReference>
<gene>
    <name evidence="1" type="ORF">SAMN05660686_02482</name>
</gene>